<comment type="catalytic activity">
    <reaction evidence="1">
        <text>a 1,2-diacyl-sn-glycero-3-phosphocholine + H2O = a 2-acyl-sn-glycero-3-phosphocholine + a fatty acid + H(+)</text>
        <dbReference type="Rhea" id="RHEA:18689"/>
        <dbReference type="ChEBI" id="CHEBI:15377"/>
        <dbReference type="ChEBI" id="CHEBI:15378"/>
        <dbReference type="ChEBI" id="CHEBI:28868"/>
        <dbReference type="ChEBI" id="CHEBI:57643"/>
        <dbReference type="ChEBI" id="CHEBI:57875"/>
        <dbReference type="EC" id="3.1.1.32"/>
    </reaction>
</comment>
<dbReference type="EC" id="3.1.1.32" evidence="7"/>
<comment type="catalytic activity">
    <reaction evidence="2">
        <text>a 1,2-diacyl-sn-glycero-3-phosphocholine + H2O = a 1-acyl-sn-glycero-3-phosphocholine + a fatty acid + H(+)</text>
        <dbReference type="Rhea" id="RHEA:15801"/>
        <dbReference type="ChEBI" id="CHEBI:15377"/>
        <dbReference type="ChEBI" id="CHEBI:15378"/>
        <dbReference type="ChEBI" id="CHEBI:28868"/>
        <dbReference type="ChEBI" id="CHEBI:57643"/>
        <dbReference type="ChEBI" id="CHEBI:58168"/>
        <dbReference type="EC" id="3.1.1.4"/>
    </reaction>
</comment>
<keyword evidence="10" id="KW-0812">Transmembrane</keyword>
<evidence type="ECO:0000256" key="11">
    <source>
        <dbReference type="ARBA" id="ARBA00022723"/>
    </source>
</evidence>
<comment type="cofactor">
    <cofactor evidence="3">
        <name>Ca(2+)</name>
        <dbReference type="ChEBI" id="CHEBI:29108"/>
    </cofactor>
</comment>
<dbReference type="EMBL" id="FPHB01000010">
    <property type="protein sequence ID" value="SFV50155.1"/>
    <property type="molecule type" value="Genomic_DNA"/>
</dbReference>
<evidence type="ECO:0000256" key="13">
    <source>
        <dbReference type="ARBA" id="ARBA00022801"/>
    </source>
</evidence>
<comment type="subunit">
    <text evidence="6">Homodimer; dimerization is reversible, and the dimeric form is the active one.</text>
</comment>
<dbReference type="GO" id="GO:0008970">
    <property type="term" value="F:phospholipase A1 activity"/>
    <property type="evidence" value="ECO:0007669"/>
    <property type="project" value="UniProtKB-EC"/>
</dbReference>
<evidence type="ECO:0000256" key="8">
    <source>
        <dbReference type="ARBA" id="ARBA00013278"/>
    </source>
</evidence>
<keyword evidence="17" id="KW-0472">Membrane</keyword>
<dbReference type="PANTHER" id="PTHR40457">
    <property type="entry name" value="PHOSPHOLIPASE A1"/>
    <property type="match status" value="1"/>
</dbReference>
<dbReference type="AlphaFoldDB" id="A0A1W1B9Q0"/>
<comment type="subcellular location">
    <subcellularLocation>
        <location evidence="4">Cell outer membrane</location>
        <topology evidence="4">Multi-pass membrane protein</topology>
    </subcellularLocation>
</comment>
<evidence type="ECO:0000256" key="19">
    <source>
        <dbReference type="ARBA" id="ARBA00032375"/>
    </source>
</evidence>
<dbReference type="GO" id="GO:0004623">
    <property type="term" value="F:phospholipase A2 activity"/>
    <property type="evidence" value="ECO:0007669"/>
    <property type="project" value="UniProtKB-EC"/>
</dbReference>
<sequence length="198" mass="22949">MGYGETWYGAYSQRSFWQLYVKSSPFRESNYNPELFVTFPVGSKEYYGLKSVSVGYSHISNGQGNIEETDNASKYPQLKNRSRSLNTLFAQATFQEESLLLDLKFWTNIMSLSDNPDIMDYYGYGRIKALYFYKKHLFTLMGRLNPLAQKGAVEFTYSYPGYLDGVYLYVKVFSGYGESLIDYNERLTKYSIGFAFSR</sequence>
<dbReference type="GO" id="GO:0016042">
    <property type="term" value="P:lipid catabolic process"/>
    <property type="evidence" value="ECO:0007669"/>
    <property type="project" value="UniProtKB-KW"/>
</dbReference>
<evidence type="ECO:0000256" key="9">
    <source>
        <dbReference type="ARBA" id="ARBA00022452"/>
    </source>
</evidence>
<keyword evidence="16" id="KW-0443">Lipid metabolism</keyword>
<evidence type="ECO:0000256" key="7">
    <source>
        <dbReference type="ARBA" id="ARBA00013179"/>
    </source>
</evidence>
<name>A0A1W1B9Q0_9ZZZZ</name>
<keyword evidence="13 20" id="KW-0378">Hydrolase</keyword>
<evidence type="ECO:0000256" key="17">
    <source>
        <dbReference type="ARBA" id="ARBA00023136"/>
    </source>
</evidence>
<evidence type="ECO:0000256" key="14">
    <source>
        <dbReference type="ARBA" id="ARBA00022837"/>
    </source>
</evidence>
<keyword evidence="14" id="KW-0106">Calcium</keyword>
<evidence type="ECO:0000256" key="2">
    <source>
        <dbReference type="ARBA" id="ARBA00001604"/>
    </source>
</evidence>
<evidence type="ECO:0000256" key="5">
    <source>
        <dbReference type="ARBA" id="ARBA00010525"/>
    </source>
</evidence>
<accession>A0A1W1B9Q0</accession>
<comment type="similarity">
    <text evidence="5">Belongs to the phospholipase A1 family.</text>
</comment>
<dbReference type="InterPro" id="IPR003187">
    <property type="entry name" value="PLipase_A1"/>
</dbReference>
<dbReference type="EC" id="3.1.1.4" evidence="8"/>
<organism evidence="20">
    <name type="scientific">hydrothermal vent metagenome</name>
    <dbReference type="NCBI Taxonomy" id="652676"/>
    <lineage>
        <taxon>unclassified sequences</taxon>
        <taxon>metagenomes</taxon>
        <taxon>ecological metagenomes</taxon>
    </lineage>
</organism>
<dbReference type="PRINTS" id="PR01486">
    <property type="entry name" value="PHPHLIPASEA1"/>
</dbReference>
<keyword evidence="15" id="KW-0442">Lipid degradation</keyword>
<keyword evidence="12" id="KW-0732">Signal</keyword>
<evidence type="ECO:0000256" key="6">
    <source>
        <dbReference type="ARBA" id="ARBA00011702"/>
    </source>
</evidence>
<dbReference type="PANTHER" id="PTHR40457:SF1">
    <property type="entry name" value="PHOSPHOLIPASE A1"/>
    <property type="match status" value="1"/>
</dbReference>
<evidence type="ECO:0000256" key="4">
    <source>
        <dbReference type="ARBA" id="ARBA00004571"/>
    </source>
</evidence>
<evidence type="ECO:0000256" key="15">
    <source>
        <dbReference type="ARBA" id="ARBA00022963"/>
    </source>
</evidence>
<dbReference type="SUPFAM" id="SSF56931">
    <property type="entry name" value="Outer membrane phospholipase A (OMPLA)"/>
    <property type="match status" value="1"/>
</dbReference>
<evidence type="ECO:0000256" key="12">
    <source>
        <dbReference type="ARBA" id="ARBA00022729"/>
    </source>
</evidence>
<proteinExistence type="inferred from homology"/>
<protein>
    <recommendedName>
        <fullName evidence="19">Phosphatidylcholine 1-acylhydrolase</fullName>
        <ecNumber evidence="7">3.1.1.32</ecNumber>
        <ecNumber evidence="8">3.1.1.4</ecNumber>
    </recommendedName>
</protein>
<keyword evidence="9" id="KW-1134">Transmembrane beta strand</keyword>
<evidence type="ECO:0000256" key="1">
    <source>
        <dbReference type="ARBA" id="ARBA00000111"/>
    </source>
</evidence>
<dbReference type="InterPro" id="IPR036541">
    <property type="entry name" value="PLipase_A1_sf"/>
</dbReference>
<evidence type="ECO:0000256" key="18">
    <source>
        <dbReference type="ARBA" id="ARBA00023237"/>
    </source>
</evidence>
<dbReference type="Gene3D" id="2.40.230.10">
    <property type="entry name" value="Phospholipase A1"/>
    <property type="match status" value="1"/>
</dbReference>
<dbReference type="GO" id="GO:0046872">
    <property type="term" value="F:metal ion binding"/>
    <property type="evidence" value="ECO:0007669"/>
    <property type="project" value="UniProtKB-KW"/>
</dbReference>
<dbReference type="GO" id="GO:0009279">
    <property type="term" value="C:cell outer membrane"/>
    <property type="evidence" value="ECO:0007669"/>
    <property type="project" value="UniProtKB-SubCell"/>
</dbReference>
<evidence type="ECO:0000313" key="20">
    <source>
        <dbReference type="EMBL" id="SFV50155.1"/>
    </source>
</evidence>
<evidence type="ECO:0000256" key="16">
    <source>
        <dbReference type="ARBA" id="ARBA00023098"/>
    </source>
</evidence>
<evidence type="ECO:0000256" key="3">
    <source>
        <dbReference type="ARBA" id="ARBA00001913"/>
    </source>
</evidence>
<keyword evidence="18" id="KW-0998">Cell outer membrane</keyword>
<evidence type="ECO:0000256" key="10">
    <source>
        <dbReference type="ARBA" id="ARBA00022692"/>
    </source>
</evidence>
<keyword evidence="11" id="KW-0479">Metal-binding</keyword>
<gene>
    <name evidence="20" type="ORF">MNB_SM-7-1533</name>
</gene>
<reference evidence="20" key="1">
    <citation type="submission" date="2016-10" db="EMBL/GenBank/DDBJ databases">
        <authorList>
            <person name="de Groot N.N."/>
        </authorList>
    </citation>
    <scope>NUCLEOTIDE SEQUENCE</scope>
</reference>
<dbReference type="Pfam" id="PF02253">
    <property type="entry name" value="PLA1"/>
    <property type="match status" value="1"/>
</dbReference>